<dbReference type="Pfam" id="PF00004">
    <property type="entry name" value="AAA"/>
    <property type="match status" value="1"/>
</dbReference>
<evidence type="ECO:0000313" key="10">
    <source>
        <dbReference type="EMBL" id="KAK3488768.1"/>
    </source>
</evidence>
<dbReference type="GO" id="GO:0005524">
    <property type="term" value="F:ATP binding"/>
    <property type="evidence" value="ECO:0007669"/>
    <property type="project" value="UniProtKB-KW"/>
</dbReference>
<dbReference type="GO" id="GO:0003677">
    <property type="term" value="F:DNA binding"/>
    <property type="evidence" value="ECO:0007669"/>
    <property type="project" value="InterPro"/>
</dbReference>
<name>A0AAJ0I2Z0_9PEZI</name>
<dbReference type="GO" id="GO:0006281">
    <property type="term" value="P:DNA repair"/>
    <property type="evidence" value="ECO:0007669"/>
    <property type="project" value="TreeGrafter"/>
</dbReference>
<dbReference type="GO" id="GO:0005663">
    <property type="term" value="C:DNA replication factor C complex"/>
    <property type="evidence" value="ECO:0007669"/>
    <property type="project" value="TreeGrafter"/>
</dbReference>
<feature type="region of interest" description="Disordered" evidence="8">
    <location>
        <begin position="1"/>
        <end position="33"/>
    </location>
</feature>
<protein>
    <recommendedName>
        <fullName evidence="7">Replication factor C subunit 2</fullName>
    </recommendedName>
</protein>
<dbReference type="InterPro" id="IPR003593">
    <property type="entry name" value="AAA+_ATPase"/>
</dbReference>
<comment type="caution">
    <text evidence="10">The sequence shown here is derived from an EMBL/GenBank/DDBJ whole genome shotgun (WGS) entry which is preliminary data.</text>
</comment>
<dbReference type="CDD" id="cd00009">
    <property type="entry name" value="AAA"/>
    <property type="match status" value="1"/>
</dbReference>
<dbReference type="PANTHER" id="PTHR11669">
    <property type="entry name" value="REPLICATION FACTOR C / DNA POLYMERASE III GAMMA-TAU SUBUNIT"/>
    <property type="match status" value="1"/>
</dbReference>
<dbReference type="FunFam" id="1.20.272.10:FF:000011">
    <property type="entry name" value="Replication factor C subunit 2"/>
    <property type="match status" value="1"/>
</dbReference>
<dbReference type="RefSeq" id="XP_062690475.1">
    <property type="nucleotide sequence ID" value="XM_062838298.1"/>
</dbReference>
<dbReference type="GeneID" id="87875920"/>
<comment type="subcellular location">
    <subcellularLocation>
        <location evidence="1">Nucleus</location>
    </subcellularLocation>
</comment>
<organism evidence="10 11">
    <name type="scientific">Neurospora hispaniola</name>
    <dbReference type="NCBI Taxonomy" id="588809"/>
    <lineage>
        <taxon>Eukaryota</taxon>
        <taxon>Fungi</taxon>
        <taxon>Dikarya</taxon>
        <taxon>Ascomycota</taxon>
        <taxon>Pezizomycotina</taxon>
        <taxon>Sordariomycetes</taxon>
        <taxon>Sordariomycetidae</taxon>
        <taxon>Sordariales</taxon>
        <taxon>Sordariaceae</taxon>
        <taxon>Neurospora</taxon>
    </lineage>
</organism>
<dbReference type="InterPro" id="IPR047854">
    <property type="entry name" value="RFC_lid"/>
</dbReference>
<sequence>MASFFDIKARKAAAASGTPNPEKQTKETPRAQPWVEKYRPKTLSDVTAQDHTITVLQRTLQASNLPHMLFYGPPGTGKTSTILALAKELYGPELIKARVLELNASDERGISIVREKVKDFARMQLTNPSAAYKARYPCPPFKLIILDEADSMTQDAQSALRRTMETYSKITRFCLICNYVTRIIDPLASRCSKFRFKSLDQGNAKKRLEEIAQLEGVGLEEGAIDALIKCSEGDLRKAITYLQSAARLVGAVAATAKDGEQKETEGDDEMEVDAKLVTVKVVEDIAGVIPDDTIQRLLEAMRPRAGVDTYPAVAKVVEEMVADGWSAGQTMTQLYQAVVFDEMIPDVQKNKIVMVFSEVDKRLVDGADEHLSVLDLALRISGIMAGR</sequence>
<dbReference type="Pfam" id="PF08542">
    <property type="entry name" value="Rep_fac_C"/>
    <property type="match status" value="1"/>
</dbReference>
<dbReference type="FunFam" id="3.40.50.300:FF:000237">
    <property type="entry name" value="replication factor C subunit 4"/>
    <property type="match status" value="1"/>
</dbReference>
<evidence type="ECO:0000256" key="4">
    <source>
        <dbReference type="ARBA" id="ARBA00022741"/>
    </source>
</evidence>
<dbReference type="Gene3D" id="1.10.8.60">
    <property type="match status" value="1"/>
</dbReference>
<keyword evidence="11" id="KW-1185">Reference proteome</keyword>
<feature type="domain" description="AAA+ ATPase" evidence="9">
    <location>
        <begin position="64"/>
        <end position="200"/>
    </location>
</feature>
<keyword evidence="3" id="KW-0235">DNA replication</keyword>
<dbReference type="GO" id="GO:0005634">
    <property type="term" value="C:nucleus"/>
    <property type="evidence" value="ECO:0007669"/>
    <property type="project" value="UniProtKB-SubCell"/>
</dbReference>
<dbReference type="GO" id="GO:0016887">
    <property type="term" value="F:ATP hydrolysis activity"/>
    <property type="evidence" value="ECO:0007669"/>
    <property type="project" value="InterPro"/>
</dbReference>
<dbReference type="EMBL" id="JAULSX010000006">
    <property type="protein sequence ID" value="KAK3488768.1"/>
    <property type="molecule type" value="Genomic_DNA"/>
</dbReference>
<keyword evidence="6" id="KW-0539">Nucleus</keyword>
<evidence type="ECO:0000256" key="7">
    <source>
        <dbReference type="ARBA" id="ARBA00040745"/>
    </source>
</evidence>
<evidence type="ECO:0000313" key="11">
    <source>
        <dbReference type="Proteomes" id="UP001285908"/>
    </source>
</evidence>
<dbReference type="PANTHER" id="PTHR11669:SF20">
    <property type="entry name" value="REPLICATION FACTOR C SUBUNIT 4"/>
    <property type="match status" value="1"/>
</dbReference>
<dbReference type="Pfam" id="PF21960">
    <property type="entry name" value="RCF1-5-like_lid"/>
    <property type="match status" value="1"/>
</dbReference>
<dbReference type="InterPro" id="IPR050238">
    <property type="entry name" value="DNA_Rep/Repair_Clamp_Loader"/>
</dbReference>
<dbReference type="Proteomes" id="UP001285908">
    <property type="component" value="Unassembled WGS sequence"/>
</dbReference>
<evidence type="ECO:0000256" key="6">
    <source>
        <dbReference type="ARBA" id="ARBA00023242"/>
    </source>
</evidence>
<evidence type="ECO:0000256" key="5">
    <source>
        <dbReference type="ARBA" id="ARBA00022840"/>
    </source>
</evidence>
<dbReference type="CDD" id="cd18140">
    <property type="entry name" value="HLD_clamp_RFC"/>
    <property type="match status" value="1"/>
</dbReference>
<comment type="similarity">
    <text evidence="2">Belongs to the activator 1 small subunits family.</text>
</comment>
<dbReference type="FunFam" id="1.10.8.60:FF:000143">
    <property type="entry name" value="DNA replication factor C subunit Rfc2"/>
    <property type="match status" value="1"/>
</dbReference>
<evidence type="ECO:0000256" key="8">
    <source>
        <dbReference type="SAM" id="MobiDB-lite"/>
    </source>
</evidence>
<dbReference type="GO" id="GO:0031391">
    <property type="term" value="C:Elg1 RFC-like complex"/>
    <property type="evidence" value="ECO:0007669"/>
    <property type="project" value="UniProtKB-ARBA"/>
</dbReference>
<accession>A0AAJ0I2Z0</accession>
<gene>
    <name evidence="10" type="ORF">B0T23DRAFT_397379</name>
</gene>
<evidence type="ECO:0000256" key="3">
    <source>
        <dbReference type="ARBA" id="ARBA00022705"/>
    </source>
</evidence>
<dbReference type="SUPFAM" id="SSF48019">
    <property type="entry name" value="post-AAA+ oligomerization domain-like"/>
    <property type="match status" value="1"/>
</dbReference>
<dbReference type="InterPro" id="IPR003959">
    <property type="entry name" value="ATPase_AAA_core"/>
</dbReference>
<dbReference type="InterPro" id="IPR013748">
    <property type="entry name" value="Rep_factorC_C"/>
</dbReference>
<evidence type="ECO:0000256" key="1">
    <source>
        <dbReference type="ARBA" id="ARBA00004123"/>
    </source>
</evidence>
<proteinExistence type="inferred from homology"/>
<dbReference type="InterPro" id="IPR027417">
    <property type="entry name" value="P-loop_NTPase"/>
</dbReference>
<reference evidence="10 11" key="1">
    <citation type="journal article" date="2023" name="Mol. Phylogenet. Evol.">
        <title>Genome-scale phylogeny and comparative genomics of the fungal order Sordariales.</title>
        <authorList>
            <person name="Hensen N."/>
            <person name="Bonometti L."/>
            <person name="Westerberg I."/>
            <person name="Brannstrom I.O."/>
            <person name="Guillou S."/>
            <person name="Cros-Aarteil S."/>
            <person name="Calhoun S."/>
            <person name="Haridas S."/>
            <person name="Kuo A."/>
            <person name="Mondo S."/>
            <person name="Pangilinan J."/>
            <person name="Riley R."/>
            <person name="LaButti K."/>
            <person name="Andreopoulos B."/>
            <person name="Lipzen A."/>
            <person name="Chen C."/>
            <person name="Yan M."/>
            <person name="Daum C."/>
            <person name="Ng V."/>
            <person name="Clum A."/>
            <person name="Steindorff A."/>
            <person name="Ohm R.A."/>
            <person name="Martin F."/>
            <person name="Silar P."/>
            <person name="Natvig D.O."/>
            <person name="Lalanne C."/>
            <person name="Gautier V."/>
            <person name="Ament-Velasquez S.L."/>
            <person name="Kruys A."/>
            <person name="Hutchinson M.I."/>
            <person name="Powell A.J."/>
            <person name="Barry K."/>
            <person name="Miller A.N."/>
            <person name="Grigoriev I.V."/>
            <person name="Debuchy R."/>
            <person name="Gladieux P."/>
            <person name="Hiltunen Thoren M."/>
            <person name="Johannesson H."/>
        </authorList>
    </citation>
    <scope>NUCLEOTIDE SEQUENCE [LARGE SCALE GENOMIC DNA]</scope>
    <source>
        <strain evidence="10 11">FGSC 10403</strain>
    </source>
</reference>
<evidence type="ECO:0000259" key="9">
    <source>
        <dbReference type="SMART" id="SM00382"/>
    </source>
</evidence>
<dbReference type="GO" id="GO:0003689">
    <property type="term" value="F:DNA clamp loader activity"/>
    <property type="evidence" value="ECO:0007669"/>
    <property type="project" value="TreeGrafter"/>
</dbReference>
<dbReference type="Gene3D" id="1.20.272.10">
    <property type="match status" value="1"/>
</dbReference>
<keyword evidence="4" id="KW-0547">Nucleotide-binding</keyword>
<dbReference type="Gene3D" id="3.40.50.300">
    <property type="entry name" value="P-loop containing nucleotide triphosphate hydrolases"/>
    <property type="match status" value="1"/>
</dbReference>
<dbReference type="SMART" id="SM00382">
    <property type="entry name" value="AAA"/>
    <property type="match status" value="1"/>
</dbReference>
<dbReference type="InterPro" id="IPR008921">
    <property type="entry name" value="DNA_pol3_clamp-load_cplx_C"/>
</dbReference>
<dbReference type="AlphaFoldDB" id="A0AAJ0I2Z0"/>
<evidence type="ECO:0000256" key="2">
    <source>
        <dbReference type="ARBA" id="ARBA00005378"/>
    </source>
</evidence>
<dbReference type="GO" id="GO:0006271">
    <property type="term" value="P:DNA strand elongation involved in DNA replication"/>
    <property type="evidence" value="ECO:0007669"/>
    <property type="project" value="UniProtKB-ARBA"/>
</dbReference>
<dbReference type="SUPFAM" id="SSF52540">
    <property type="entry name" value="P-loop containing nucleoside triphosphate hydrolases"/>
    <property type="match status" value="1"/>
</dbReference>
<keyword evidence="5" id="KW-0067">ATP-binding</keyword>